<feature type="domain" description="Integrase catalytic" evidence="5">
    <location>
        <begin position="8"/>
        <end position="169"/>
    </location>
</feature>
<evidence type="ECO:0000259" key="5">
    <source>
        <dbReference type="PROSITE" id="PS50994"/>
    </source>
</evidence>
<dbReference type="Proteomes" id="UP001501470">
    <property type="component" value="Unassembled WGS sequence"/>
</dbReference>
<keyword evidence="7" id="KW-1185">Reference proteome</keyword>
<dbReference type="EMBL" id="BAAAQD010000012">
    <property type="protein sequence ID" value="GAA1531928.1"/>
    <property type="molecule type" value="Genomic_DNA"/>
</dbReference>
<evidence type="ECO:0000313" key="6">
    <source>
        <dbReference type="EMBL" id="GAA1531928.1"/>
    </source>
</evidence>
<evidence type="ECO:0000313" key="7">
    <source>
        <dbReference type="Proteomes" id="UP001501470"/>
    </source>
</evidence>
<sequence length="169" mass="19336">MKSSTRFCRRSPGDRWHVDETYVKVNGIWRYVYRAVDQYGQVIDVLVSARRDAEAARRFFRRALSMLKVTPREVITDAAAVYPGVLDELIPSAWHHVERYANNPIEADHSQLKHRLRPMRGLRADRTAQTIIAGHAFMQNLRRGHYELAVDAPPATRVAAAFAELARAI</sequence>
<keyword evidence="3" id="KW-0238">DNA-binding</keyword>
<comment type="caution">
    <text evidence="6">The sequence shown here is derived from an EMBL/GenBank/DDBJ whole genome shotgun (WGS) entry which is preliminary data.</text>
</comment>
<gene>
    <name evidence="6" type="ORF">GCM10009827_057120</name>
</gene>
<proteinExistence type="predicted"/>
<dbReference type="SUPFAM" id="SSF53098">
    <property type="entry name" value="Ribonuclease H-like"/>
    <property type="match status" value="1"/>
</dbReference>
<reference evidence="6 7" key="1">
    <citation type="journal article" date="2019" name="Int. J. Syst. Evol. Microbiol.">
        <title>The Global Catalogue of Microorganisms (GCM) 10K type strain sequencing project: providing services to taxonomists for standard genome sequencing and annotation.</title>
        <authorList>
            <consortium name="The Broad Institute Genomics Platform"/>
            <consortium name="The Broad Institute Genome Sequencing Center for Infectious Disease"/>
            <person name="Wu L."/>
            <person name="Ma J."/>
        </authorList>
    </citation>
    <scope>NUCLEOTIDE SEQUENCE [LARGE SCALE GENOMIC DNA]</scope>
    <source>
        <strain evidence="6 7">JCM 15933</strain>
    </source>
</reference>
<dbReference type="NCBIfam" id="NF033587">
    <property type="entry name" value="transpos_IS6"/>
    <property type="match status" value="1"/>
</dbReference>
<dbReference type="Pfam" id="PF13610">
    <property type="entry name" value="DDE_Tnp_IS240"/>
    <property type="match status" value="1"/>
</dbReference>
<dbReference type="Gene3D" id="3.30.420.10">
    <property type="entry name" value="Ribonuclease H-like superfamily/Ribonuclease H"/>
    <property type="match status" value="1"/>
</dbReference>
<dbReference type="PANTHER" id="PTHR35528">
    <property type="entry name" value="BLL1675 PROTEIN"/>
    <property type="match status" value="1"/>
</dbReference>
<dbReference type="InterPro" id="IPR032874">
    <property type="entry name" value="DDE_dom"/>
</dbReference>
<dbReference type="PROSITE" id="PS50994">
    <property type="entry name" value="INTEGRASE"/>
    <property type="match status" value="1"/>
</dbReference>
<keyword evidence="2" id="KW-0815">Transposition</keyword>
<organism evidence="6 7">
    <name type="scientific">Dactylosporangium maewongense</name>
    <dbReference type="NCBI Taxonomy" id="634393"/>
    <lineage>
        <taxon>Bacteria</taxon>
        <taxon>Bacillati</taxon>
        <taxon>Actinomycetota</taxon>
        <taxon>Actinomycetes</taxon>
        <taxon>Micromonosporales</taxon>
        <taxon>Micromonosporaceae</taxon>
        <taxon>Dactylosporangium</taxon>
    </lineage>
</organism>
<keyword evidence="4" id="KW-0233">DNA recombination</keyword>
<comment type="function">
    <text evidence="1">Involved in the transposition of the insertion sequence.</text>
</comment>
<dbReference type="InterPro" id="IPR052183">
    <property type="entry name" value="IS_Transposase"/>
</dbReference>
<dbReference type="InterPro" id="IPR012337">
    <property type="entry name" value="RNaseH-like_sf"/>
</dbReference>
<dbReference type="PANTHER" id="PTHR35528:SF3">
    <property type="entry name" value="BLL1675 PROTEIN"/>
    <property type="match status" value="1"/>
</dbReference>
<evidence type="ECO:0000256" key="1">
    <source>
        <dbReference type="ARBA" id="ARBA00002286"/>
    </source>
</evidence>
<accession>A0ABN2B1C1</accession>
<dbReference type="InterPro" id="IPR036397">
    <property type="entry name" value="RNaseH_sf"/>
</dbReference>
<name>A0ABN2B1C1_9ACTN</name>
<evidence type="ECO:0000256" key="3">
    <source>
        <dbReference type="ARBA" id="ARBA00023125"/>
    </source>
</evidence>
<dbReference type="InterPro" id="IPR047930">
    <property type="entry name" value="Transpos_IS6"/>
</dbReference>
<dbReference type="InterPro" id="IPR001584">
    <property type="entry name" value="Integrase_cat-core"/>
</dbReference>
<evidence type="ECO:0000256" key="2">
    <source>
        <dbReference type="ARBA" id="ARBA00022578"/>
    </source>
</evidence>
<protein>
    <recommendedName>
        <fullName evidence="5">Integrase catalytic domain-containing protein</fullName>
    </recommendedName>
</protein>
<evidence type="ECO:0000256" key="4">
    <source>
        <dbReference type="ARBA" id="ARBA00023172"/>
    </source>
</evidence>